<sequence>MKALVYHGPGNKSWEDVPDPQILRPTDAIVRIDTTTICGTDLHILKGDVPAVDDGRILGHEGVGTITEVGPGVQSLAVGDRVIISCVSACGTCGYCRKGLYSHCLADEGMSGIGWILGHLIDGTQAELVRIPFADSSLHKVPAGVDDQTAVMLSDIIPTGFEIGVRKGNVSEGDIVAVIGTGPVGLAAIATSMLDGPSRVIAVDLDDNRLEQSLRFGATDTVNSSTPGWYDTLMAMTDGLGVDVAMEAVGIPQTFEMCTRIVRPGGHIANLGVHGASVDLPLQDLWIKDITLTTGLVSTSTTPLLLRLVEHGKLRASAFATHTFALDEIDEAYDVFSRAADTKALKVMLTR</sequence>
<evidence type="ECO:0000256" key="6">
    <source>
        <dbReference type="RuleBase" id="RU361277"/>
    </source>
</evidence>
<keyword evidence="9" id="KW-1185">Reference proteome</keyword>
<accession>A0A4P6ELQ0</accession>
<dbReference type="InterPro" id="IPR011032">
    <property type="entry name" value="GroES-like_sf"/>
</dbReference>
<organism evidence="8 9">
    <name type="scientific">Xylanimonas allomyrinae</name>
    <dbReference type="NCBI Taxonomy" id="2509459"/>
    <lineage>
        <taxon>Bacteria</taxon>
        <taxon>Bacillati</taxon>
        <taxon>Actinomycetota</taxon>
        <taxon>Actinomycetes</taxon>
        <taxon>Micrococcales</taxon>
        <taxon>Promicromonosporaceae</taxon>
        <taxon>Xylanimonas</taxon>
    </lineage>
</organism>
<dbReference type="Pfam" id="PF08240">
    <property type="entry name" value="ADH_N"/>
    <property type="match status" value="1"/>
</dbReference>
<comment type="similarity">
    <text evidence="2 6">Belongs to the zinc-containing alcohol dehydrogenase family.</text>
</comment>
<dbReference type="PANTHER" id="PTHR42813:SF4">
    <property type="entry name" value="NADP-DEPENDENT ISOPROPANOL DEHYDROGENASE"/>
    <property type="match status" value="1"/>
</dbReference>
<dbReference type="AlphaFoldDB" id="A0A4P6ELQ0"/>
<dbReference type="InterPro" id="IPR013149">
    <property type="entry name" value="ADH-like_C"/>
</dbReference>
<dbReference type="Gene3D" id="3.90.180.10">
    <property type="entry name" value="Medium-chain alcohol dehydrogenases, catalytic domain"/>
    <property type="match status" value="1"/>
</dbReference>
<gene>
    <name evidence="8" type="ORF">ET495_10295</name>
</gene>
<evidence type="ECO:0000256" key="2">
    <source>
        <dbReference type="ARBA" id="ARBA00008072"/>
    </source>
</evidence>
<comment type="cofactor">
    <cofactor evidence="1 6">
        <name>Zn(2+)</name>
        <dbReference type="ChEBI" id="CHEBI:29105"/>
    </cofactor>
</comment>
<evidence type="ECO:0000256" key="1">
    <source>
        <dbReference type="ARBA" id="ARBA00001947"/>
    </source>
</evidence>
<dbReference type="InterPro" id="IPR036291">
    <property type="entry name" value="NAD(P)-bd_dom_sf"/>
</dbReference>
<dbReference type="Proteomes" id="UP000291758">
    <property type="component" value="Chromosome"/>
</dbReference>
<dbReference type="PROSITE" id="PS00059">
    <property type="entry name" value="ADH_ZINC"/>
    <property type="match status" value="1"/>
</dbReference>
<evidence type="ECO:0000313" key="8">
    <source>
        <dbReference type="EMBL" id="QAY63572.1"/>
    </source>
</evidence>
<dbReference type="InterPro" id="IPR013154">
    <property type="entry name" value="ADH-like_N"/>
</dbReference>
<dbReference type="KEGG" id="xyl:ET495_10295"/>
<dbReference type="GO" id="GO:0016491">
    <property type="term" value="F:oxidoreductase activity"/>
    <property type="evidence" value="ECO:0007669"/>
    <property type="project" value="UniProtKB-KW"/>
</dbReference>
<dbReference type="SUPFAM" id="SSF51735">
    <property type="entry name" value="NAD(P)-binding Rossmann-fold domains"/>
    <property type="match status" value="1"/>
</dbReference>
<keyword evidence="3 6" id="KW-0479">Metal-binding</keyword>
<dbReference type="EMBL" id="CP035495">
    <property type="protein sequence ID" value="QAY63572.1"/>
    <property type="molecule type" value="Genomic_DNA"/>
</dbReference>
<dbReference type="Gene3D" id="3.40.50.720">
    <property type="entry name" value="NAD(P)-binding Rossmann-like Domain"/>
    <property type="match status" value="1"/>
</dbReference>
<dbReference type="InterPro" id="IPR020843">
    <property type="entry name" value="ER"/>
</dbReference>
<evidence type="ECO:0000256" key="5">
    <source>
        <dbReference type="ARBA" id="ARBA00023002"/>
    </source>
</evidence>
<feature type="domain" description="Enoyl reductase (ER)" evidence="7">
    <location>
        <begin position="8"/>
        <end position="349"/>
    </location>
</feature>
<dbReference type="SMART" id="SM00829">
    <property type="entry name" value="PKS_ER"/>
    <property type="match status" value="1"/>
</dbReference>
<dbReference type="PANTHER" id="PTHR42813">
    <property type="entry name" value="ZINC-TYPE ALCOHOL DEHYDROGENASE-LIKE"/>
    <property type="match status" value="1"/>
</dbReference>
<evidence type="ECO:0000256" key="3">
    <source>
        <dbReference type="ARBA" id="ARBA00022723"/>
    </source>
</evidence>
<evidence type="ECO:0000313" key="9">
    <source>
        <dbReference type="Proteomes" id="UP000291758"/>
    </source>
</evidence>
<keyword evidence="4 6" id="KW-0862">Zinc</keyword>
<dbReference type="CDD" id="cd08286">
    <property type="entry name" value="FDH_like_ADH2"/>
    <property type="match status" value="1"/>
</dbReference>
<dbReference type="RefSeq" id="WP_129204734.1">
    <property type="nucleotide sequence ID" value="NZ_CP035495.1"/>
</dbReference>
<name>A0A4P6ELQ0_9MICO</name>
<dbReference type="SUPFAM" id="SSF50129">
    <property type="entry name" value="GroES-like"/>
    <property type="match status" value="1"/>
</dbReference>
<keyword evidence="5" id="KW-0560">Oxidoreductase</keyword>
<evidence type="ECO:0000256" key="4">
    <source>
        <dbReference type="ARBA" id="ARBA00022833"/>
    </source>
</evidence>
<dbReference type="OrthoDB" id="241504at2"/>
<dbReference type="InterPro" id="IPR002328">
    <property type="entry name" value="ADH_Zn_CS"/>
</dbReference>
<reference evidence="8 9" key="1">
    <citation type="submission" date="2019-01" db="EMBL/GenBank/DDBJ databases">
        <title>Genome sequencing of strain 2JSPR-7.</title>
        <authorList>
            <person name="Heo J."/>
            <person name="Kim S.-J."/>
            <person name="Kim J.-S."/>
            <person name="Hong S.-B."/>
            <person name="Kwon S.-W."/>
        </authorList>
    </citation>
    <scope>NUCLEOTIDE SEQUENCE [LARGE SCALE GENOMIC DNA]</scope>
    <source>
        <strain evidence="8 9">2JSPR-7</strain>
    </source>
</reference>
<evidence type="ECO:0000259" key="7">
    <source>
        <dbReference type="SMART" id="SM00829"/>
    </source>
</evidence>
<protein>
    <submittedName>
        <fullName evidence="8">Alcohol dehydrogenase</fullName>
    </submittedName>
</protein>
<dbReference type="Pfam" id="PF00107">
    <property type="entry name" value="ADH_zinc_N"/>
    <property type="match status" value="1"/>
</dbReference>
<proteinExistence type="inferred from homology"/>
<dbReference type="GO" id="GO:0008270">
    <property type="term" value="F:zinc ion binding"/>
    <property type="evidence" value="ECO:0007669"/>
    <property type="project" value="InterPro"/>
</dbReference>